<feature type="domain" description="FLZ-type" evidence="5">
    <location>
        <begin position="44"/>
        <end position="88"/>
    </location>
</feature>
<evidence type="ECO:0000256" key="1">
    <source>
        <dbReference type="ARBA" id="ARBA00009374"/>
    </source>
</evidence>
<keyword evidence="2" id="KW-0479">Metal-binding</keyword>
<dbReference type="InterPro" id="IPR007650">
    <property type="entry name" value="Zf-FLZ_dom"/>
</dbReference>
<evidence type="ECO:0000313" key="7">
    <source>
        <dbReference type="Proteomes" id="UP000243459"/>
    </source>
</evidence>
<dbReference type="PANTHER" id="PTHR46057">
    <property type="entry name" value="FCS-LIKE ZINC FINGER 1-RELATED"/>
    <property type="match status" value="1"/>
</dbReference>
<comment type="similarity">
    <text evidence="1">Belongs to the FLZ family.</text>
</comment>
<gene>
    <name evidence="6" type="ORF">A4U43_C04F12850</name>
</gene>
<feature type="coiled-coil region" evidence="4">
    <location>
        <begin position="76"/>
        <end position="103"/>
    </location>
</feature>
<dbReference type="GO" id="GO:0046872">
    <property type="term" value="F:metal ion binding"/>
    <property type="evidence" value="ECO:0007669"/>
    <property type="project" value="UniProtKB-KW"/>
</dbReference>
<dbReference type="Pfam" id="PF04570">
    <property type="entry name" value="zf-FLZ"/>
    <property type="match status" value="1"/>
</dbReference>
<accession>A0A5P1F0X2</accession>
<keyword evidence="4" id="KW-0175">Coiled coil</keyword>
<dbReference type="EMBL" id="CM007384">
    <property type="protein sequence ID" value="ONK71832.1"/>
    <property type="molecule type" value="Genomic_DNA"/>
</dbReference>
<keyword evidence="7" id="KW-1185">Reference proteome</keyword>
<organism evidence="6 7">
    <name type="scientific">Asparagus officinalis</name>
    <name type="common">Garden asparagus</name>
    <dbReference type="NCBI Taxonomy" id="4686"/>
    <lineage>
        <taxon>Eukaryota</taxon>
        <taxon>Viridiplantae</taxon>
        <taxon>Streptophyta</taxon>
        <taxon>Embryophyta</taxon>
        <taxon>Tracheophyta</taxon>
        <taxon>Spermatophyta</taxon>
        <taxon>Magnoliopsida</taxon>
        <taxon>Liliopsida</taxon>
        <taxon>Asparagales</taxon>
        <taxon>Asparagaceae</taxon>
        <taxon>Asparagoideae</taxon>
        <taxon>Asparagus</taxon>
    </lineage>
</organism>
<feature type="zinc finger region" description="FLZ-type" evidence="3">
    <location>
        <begin position="44"/>
        <end position="88"/>
    </location>
</feature>
<evidence type="ECO:0000256" key="2">
    <source>
        <dbReference type="ARBA" id="ARBA00022723"/>
    </source>
</evidence>
<reference evidence="7" key="1">
    <citation type="journal article" date="2017" name="Nat. Commun.">
        <title>The asparagus genome sheds light on the origin and evolution of a young Y chromosome.</title>
        <authorList>
            <person name="Harkess A."/>
            <person name="Zhou J."/>
            <person name="Xu C."/>
            <person name="Bowers J.E."/>
            <person name="Van der Hulst R."/>
            <person name="Ayyampalayam S."/>
            <person name="Mercati F."/>
            <person name="Riccardi P."/>
            <person name="McKain M.R."/>
            <person name="Kakrana A."/>
            <person name="Tang H."/>
            <person name="Ray J."/>
            <person name="Groenendijk J."/>
            <person name="Arikit S."/>
            <person name="Mathioni S.M."/>
            <person name="Nakano M."/>
            <person name="Shan H."/>
            <person name="Telgmann-Rauber A."/>
            <person name="Kanno A."/>
            <person name="Yue Z."/>
            <person name="Chen H."/>
            <person name="Li W."/>
            <person name="Chen Y."/>
            <person name="Xu X."/>
            <person name="Zhang Y."/>
            <person name="Luo S."/>
            <person name="Chen H."/>
            <person name="Gao J."/>
            <person name="Mao Z."/>
            <person name="Pires J.C."/>
            <person name="Luo M."/>
            <person name="Kudrna D."/>
            <person name="Wing R.A."/>
            <person name="Meyers B.C."/>
            <person name="Yi K."/>
            <person name="Kong H."/>
            <person name="Lavrijsen P."/>
            <person name="Sunseri F."/>
            <person name="Falavigna A."/>
            <person name="Ye Y."/>
            <person name="Leebens-Mack J.H."/>
            <person name="Chen G."/>
        </authorList>
    </citation>
    <scope>NUCLEOTIDE SEQUENCE [LARGE SCALE GENOMIC DNA]</scope>
    <source>
        <strain evidence="7">cv. DH0086</strain>
    </source>
</reference>
<dbReference type="AlphaFoldDB" id="A0A5P1F0X2"/>
<dbReference type="Proteomes" id="UP000243459">
    <property type="component" value="Chromosome 4"/>
</dbReference>
<name>A0A5P1F0X2_ASPOF</name>
<dbReference type="PROSITE" id="PS51795">
    <property type="entry name" value="ZF_FLZ"/>
    <property type="match status" value="1"/>
</dbReference>
<proteinExistence type="inferred from homology"/>
<dbReference type="Gramene" id="ONK71832">
    <property type="protein sequence ID" value="ONK71832"/>
    <property type="gene ID" value="A4U43_C04F12850"/>
</dbReference>
<evidence type="ECO:0000256" key="3">
    <source>
        <dbReference type="PROSITE-ProRule" id="PRU01131"/>
    </source>
</evidence>
<protein>
    <recommendedName>
        <fullName evidence="5">FLZ-type domain-containing protein</fullName>
    </recommendedName>
</protein>
<dbReference type="PANTHER" id="PTHR46057:SF9">
    <property type="entry name" value="FCS-LIKE ZINC FINGER 1"/>
    <property type="match status" value="1"/>
</dbReference>
<dbReference type="InterPro" id="IPR044533">
    <property type="entry name" value="FLZ1/2/3"/>
</dbReference>
<dbReference type="OrthoDB" id="1916924at2759"/>
<sequence>MDSSSFSPSTSHPNHYHGSRAIRNTKSSIFFCDQSSSDEKPRRYVLDSCFLCKTPIHLGDDIYMYKGDIPFCSEDCRQEQIEIDEAEERKKKLSKKLRLKANISGGNKNTSESYEIHVRTAEVVVAR</sequence>
<evidence type="ECO:0000313" key="6">
    <source>
        <dbReference type="EMBL" id="ONK71832.1"/>
    </source>
</evidence>
<dbReference type="OMA" id="QECRCEQ"/>
<evidence type="ECO:0000259" key="5">
    <source>
        <dbReference type="PROSITE" id="PS51795"/>
    </source>
</evidence>
<evidence type="ECO:0000256" key="4">
    <source>
        <dbReference type="SAM" id="Coils"/>
    </source>
</evidence>